<dbReference type="InterPro" id="IPR054267">
    <property type="entry name" value="DUF6998"/>
</dbReference>
<evidence type="ECO:0000259" key="1">
    <source>
        <dbReference type="Pfam" id="PF22522"/>
    </source>
</evidence>
<evidence type="ECO:0000313" key="2">
    <source>
        <dbReference type="EMBL" id="ANW00117.1"/>
    </source>
</evidence>
<feature type="domain" description="DUF6998" evidence="1">
    <location>
        <begin position="13"/>
        <end position="130"/>
    </location>
</feature>
<protein>
    <recommendedName>
        <fullName evidence="1">DUF6998 domain-containing protein</fullName>
    </recommendedName>
</protein>
<accession>A0A1B1UBG5</accession>
<name>A0A1B1UBG5_9BRAD</name>
<gene>
    <name evidence="2" type="ORF">LMTR13_07870</name>
</gene>
<dbReference type="KEGG" id="bic:LMTR13_07870"/>
<organism evidence="2 3">
    <name type="scientific">Bradyrhizobium icense</name>
    <dbReference type="NCBI Taxonomy" id="1274631"/>
    <lineage>
        <taxon>Bacteria</taxon>
        <taxon>Pseudomonadati</taxon>
        <taxon>Pseudomonadota</taxon>
        <taxon>Alphaproteobacteria</taxon>
        <taxon>Hyphomicrobiales</taxon>
        <taxon>Nitrobacteraceae</taxon>
        <taxon>Bradyrhizobium</taxon>
    </lineage>
</organism>
<proteinExistence type="predicted"/>
<keyword evidence="3" id="KW-1185">Reference proteome</keyword>
<dbReference type="AlphaFoldDB" id="A0A1B1UBG5"/>
<sequence length="152" mass="16562">MYLLPSSHRSATLKSLAPNFKWAGLGNLLGDYGEFIAVEVYNLQPAPRGANGYDAVRPDGKKGQVKTNYAASQIGFRGEADMLLCLKIDLNGDWIEIYYGDFGLVKTAARYSARDNKHMVPISALLKIAKSGYVLPEVLPVAEIAADTNEPI</sequence>
<evidence type="ECO:0000313" key="3">
    <source>
        <dbReference type="Proteomes" id="UP000092839"/>
    </source>
</evidence>
<reference evidence="2 3" key="1">
    <citation type="submission" date="2016-07" db="EMBL/GenBank/DDBJ databases">
        <title>Complete genome sequence of Bradyrhizobium icense LMTR 13T, a potential inoculant strain isolated from lima bean (Phaseolus lunatus) in Peru.</title>
        <authorList>
            <person name="Ormeno-Orrillo E."/>
            <person name="Duran D."/>
            <person name="Rogel M.A."/>
            <person name="Rey L."/>
            <person name="Imperial J."/>
            <person name="Ruiz-Argueso T."/>
            <person name="Martinez-Romero E."/>
        </authorList>
    </citation>
    <scope>NUCLEOTIDE SEQUENCE [LARGE SCALE GENOMIC DNA]</scope>
    <source>
        <strain evidence="2 3">LMTR 13</strain>
    </source>
</reference>
<dbReference type="Proteomes" id="UP000092839">
    <property type="component" value="Chromosome"/>
</dbReference>
<dbReference type="EMBL" id="CP016428">
    <property type="protein sequence ID" value="ANW00117.1"/>
    <property type="molecule type" value="Genomic_DNA"/>
</dbReference>
<dbReference type="Pfam" id="PF22522">
    <property type="entry name" value="DUF6998"/>
    <property type="match status" value="1"/>
</dbReference>